<dbReference type="SUPFAM" id="SSF55961">
    <property type="entry name" value="Bet v1-like"/>
    <property type="match status" value="1"/>
</dbReference>
<dbReference type="InterPro" id="IPR023393">
    <property type="entry name" value="START-like_dom_sf"/>
</dbReference>
<sequence length="144" mass="16702">MFKLLPLPASGSFQLWVTNLPNNIALQDSLSPISLDVVCVKIPTVKIFLKEIFDTLAEELYSIFVTKELHSQRIVMKWRCRNWPEEHYATVALNFKDRGAQTELQLECKGVPVCCEDSTRQCWQKQHFEEIHVLLQQTNVNANR</sequence>
<dbReference type="Ensembl" id="ENSPCET00000001384.1">
    <property type="protein sequence ID" value="ENSPCEP00000001331.1"/>
    <property type="gene ID" value="ENSPCEG00000001117.1"/>
</dbReference>
<reference evidence="3" key="1">
    <citation type="submission" date="2025-08" db="UniProtKB">
        <authorList>
            <consortium name="Ensembl"/>
        </authorList>
    </citation>
    <scope>IDENTIFICATION</scope>
</reference>
<keyword evidence="4" id="KW-1185">Reference proteome</keyword>
<dbReference type="InterPro" id="IPR013538">
    <property type="entry name" value="ASHA1/2-like_C"/>
</dbReference>
<dbReference type="Proteomes" id="UP000694393">
    <property type="component" value="Unplaced"/>
</dbReference>
<comment type="similarity">
    <text evidence="1">Belongs to the AHA1 family.</text>
</comment>
<dbReference type="Pfam" id="PF08327">
    <property type="entry name" value="AHSA1"/>
    <property type="match status" value="1"/>
</dbReference>
<name>A0A8C8R853_9SAUR</name>
<reference evidence="3" key="2">
    <citation type="submission" date="2025-09" db="UniProtKB">
        <authorList>
            <consortium name="Ensembl"/>
        </authorList>
    </citation>
    <scope>IDENTIFICATION</scope>
</reference>
<evidence type="ECO:0000256" key="1">
    <source>
        <dbReference type="ARBA" id="ARBA00006817"/>
    </source>
</evidence>
<evidence type="ECO:0000313" key="3">
    <source>
        <dbReference type="Ensembl" id="ENSPCEP00000001331.1"/>
    </source>
</evidence>
<evidence type="ECO:0000259" key="2">
    <source>
        <dbReference type="Pfam" id="PF08327"/>
    </source>
</evidence>
<dbReference type="AlphaFoldDB" id="A0A8C8R853"/>
<proteinExistence type="inferred from homology"/>
<evidence type="ECO:0000313" key="4">
    <source>
        <dbReference type="Proteomes" id="UP000694393"/>
    </source>
</evidence>
<protein>
    <recommendedName>
        <fullName evidence="2">Activator of Hsp90 ATPase homologue 1/2-like C-terminal domain-containing protein</fullName>
    </recommendedName>
</protein>
<accession>A0A8C8R853</accession>
<feature type="domain" description="Activator of Hsp90 ATPase homologue 1/2-like C-terminal" evidence="2">
    <location>
        <begin position="71"/>
        <end position="135"/>
    </location>
</feature>
<dbReference type="Gene3D" id="3.30.530.20">
    <property type="match status" value="1"/>
</dbReference>
<organism evidence="3 4">
    <name type="scientific">Pelusios castaneus</name>
    <name type="common">West African mud turtle</name>
    <dbReference type="NCBI Taxonomy" id="367368"/>
    <lineage>
        <taxon>Eukaryota</taxon>
        <taxon>Metazoa</taxon>
        <taxon>Chordata</taxon>
        <taxon>Craniata</taxon>
        <taxon>Vertebrata</taxon>
        <taxon>Euteleostomi</taxon>
        <taxon>Archelosauria</taxon>
        <taxon>Testudinata</taxon>
        <taxon>Testudines</taxon>
        <taxon>Pleurodira</taxon>
        <taxon>Pelomedusidae</taxon>
        <taxon>Pelusios</taxon>
    </lineage>
</organism>